<comment type="caution">
    <text evidence="1">The sequence shown here is derived from an EMBL/GenBank/DDBJ whole genome shotgun (WGS) entry which is preliminary data.</text>
</comment>
<organism evidence="1 2">
    <name type="scientific">Mycolicibacterium chubuense</name>
    <name type="common">Mycobacterium chubuense</name>
    <dbReference type="NCBI Taxonomy" id="1800"/>
    <lineage>
        <taxon>Bacteria</taxon>
        <taxon>Bacillati</taxon>
        <taxon>Actinomycetota</taxon>
        <taxon>Actinomycetes</taxon>
        <taxon>Mycobacteriales</taxon>
        <taxon>Mycobacteriaceae</taxon>
        <taxon>Mycolicibacterium</taxon>
    </lineage>
</organism>
<accession>A0A0J6Z3J5</accession>
<name>A0A0J6Z3J5_MYCCU</name>
<sequence length="33" mass="3478">MTTVTLPSAAPTATIDDEALEALILDAFWVGDE</sequence>
<evidence type="ECO:0000313" key="2">
    <source>
        <dbReference type="Proteomes" id="UP000036176"/>
    </source>
</evidence>
<dbReference type="EMBL" id="JYNX01000036">
    <property type="protein sequence ID" value="KMO79216.1"/>
    <property type="molecule type" value="Genomic_DNA"/>
</dbReference>
<gene>
    <name evidence="1" type="ORF">MCHUDSM44219_02758</name>
</gene>
<evidence type="ECO:0000313" key="1">
    <source>
        <dbReference type="EMBL" id="KMO79216.1"/>
    </source>
</evidence>
<keyword evidence="2" id="KW-1185">Reference proteome</keyword>
<proteinExistence type="predicted"/>
<dbReference type="Proteomes" id="UP000036176">
    <property type="component" value="Unassembled WGS sequence"/>
</dbReference>
<protein>
    <submittedName>
        <fullName evidence="1">Uncharacterized protein</fullName>
    </submittedName>
</protein>
<dbReference type="AlphaFoldDB" id="A0A0J6Z3J5"/>
<dbReference type="PATRIC" id="fig|1800.3.peg.2765"/>
<reference evidence="1 2" key="1">
    <citation type="journal article" date="2015" name="Genome Biol. Evol.">
        <title>Characterization of Three Mycobacterium spp. with Potential Use in Bioremediation by Genome Sequencing and Comparative Genomics.</title>
        <authorList>
            <person name="Das S."/>
            <person name="Pettersson B.M."/>
            <person name="Behra P.R."/>
            <person name="Ramesh M."/>
            <person name="Dasgupta S."/>
            <person name="Bhattacharya A."/>
            <person name="Kirsebom L.A."/>
        </authorList>
    </citation>
    <scope>NUCLEOTIDE SEQUENCE [LARGE SCALE GENOMIC DNA]</scope>
    <source>
        <strain evidence="1 2">DSM 44219</strain>
    </source>
</reference>